<proteinExistence type="predicted"/>
<dbReference type="Proteomes" id="UP000887579">
    <property type="component" value="Unplaced"/>
</dbReference>
<name>A0AC34G965_9BILA</name>
<dbReference type="WBParaSite" id="ES5_v2.g26275.t1">
    <property type="protein sequence ID" value="ES5_v2.g26275.t1"/>
    <property type="gene ID" value="ES5_v2.g26275"/>
</dbReference>
<evidence type="ECO:0000313" key="1">
    <source>
        <dbReference type="Proteomes" id="UP000887579"/>
    </source>
</evidence>
<reference evidence="2" key="1">
    <citation type="submission" date="2022-11" db="UniProtKB">
        <authorList>
            <consortium name="WormBaseParasite"/>
        </authorList>
    </citation>
    <scope>IDENTIFICATION</scope>
</reference>
<evidence type="ECO:0000313" key="2">
    <source>
        <dbReference type="WBParaSite" id="ES5_v2.g26275.t1"/>
    </source>
</evidence>
<protein>
    <submittedName>
        <fullName evidence="2">WD40 repeat-like protein</fullName>
    </submittedName>
</protein>
<sequence>MRAHPTNYDLIISAGYDGICLVWDVSTLTCIRKIANTDDSSKNQSIFDAALSPDGQMCAFADDSGHLTINGIFVNEKAKKVPKQQFFSTDYNRCINDQNGSVFDTVTQLPPHLCDPPILERADNIPHPSEWQLMIPGTAARMRHPNPDQMQSGFFNAWQTEDIITPSTTMEEIIRTANFEGIHHSKEYQREASKTPPKGWNTEPISPTKKTIPRTPAASRQHVIELPISPDLPAANLDSDSDDNTYSGSSITADSLSDEERAVQDPLFDDDNDSDYFEGYDGPDTVFRNVQRPRRHELAAIAPTSTNNSGNEAGPSRPRRERRTSETANQSRSNSVSRRVNGRHTRANPVAAEEIPRARRGRPPLARTRRIVKSSDEDLDELGDNEVEDNERTRTSVTTPARNSRNITKFPEWMTKIKPKRFPYIAQLGDRV</sequence>
<accession>A0AC34G965</accession>
<organism evidence="1 2">
    <name type="scientific">Panagrolaimus sp. ES5</name>
    <dbReference type="NCBI Taxonomy" id="591445"/>
    <lineage>
        <taxon>Eukaryota</taxon>
        <taxon>Metazoa</taxon>
        <taxon>Ecdysozoa</taxon>
        <taxon>Nematoda</taxon>
        <taxon>Chromadorea</taxon>
        <taxon>Rhabditida</taxon>
        <taxon>Tylenchina</taxon>
        <taxon>Panagrolaimomorpha</taxon>
        <taxon>Panagrolaimoidea</taxon>
        <taxon>Panagrolaimidae</taxon>
        <taxon>Panagrolaimus</taxon>
    </lineage>
</organism>